<gene>
    <name evidence="3" type="ORF">GCM10007173_31890</name>
</gene>
<dbReference type="PANTHER" id="PTHR35004">
    <property type="entry name" value="TRANSPOSASE RV3428C-RELATED"/>
    <property type="match status" value="1"/>
</dbReference>
<dbReference type="Proteomes" id="UP000606115">
    <property type="component" value="Unassembled WGS sequence"/>
</dbReference>
<feature type="region of interest" description="Disordered" evidence="1">
    <location>
        <begin position="207"/>
        <end position="229"/>
    </location>
</feature>
<evidence type="ECO:0000313" key="3">
    <source>
        <dbReference type="EMBL" id="GGJ70662.1"/>
    </source>
</evidence>
<dbReference type="Pfam" id="PF22483">
    <property type="entry name" value="Mu-transpos_C_2"/>
    <property type="match status" value="1"/>
</dbReference>
<name>A0ABQ2DTF5_9MICC</name>
<dbReference type="EMBL" id="BMKX01000010">
    <property type="protein sequence ID" value="GGJ70662.1"/>
    <property type="molecule type" value="Genomic_DNA"/>
</dbReference>
<comment type="caution">
    <text evidence="3">The sequence shown here is derived from an EMBL/GenBank/DDBJ whole genome shotgun (WGS) entry which is preliminary data.</text>
</comment>
<sequence length="229" mass="26308">MAAYNAQPFQKRAGSRQSVFREEEHPLLRPLPVVPYEISTWVQARKVAKNCYVTWKKNFYSVPLKHVGATVDLRITSKTLEVYLQSQRLSSHLLFDAATVNQYRTNDADIPPERKYRSWDENRLRGWAHRIGPNTVEMIDKIFVSVPVAEQGINPALAVLRLSSKYGAPRLENACFVGLASRIRSPRYGHLHPILQNRQDEHWKEATLPPADNSTGYVRGSDYYSRTTR</sequence>
<protein>
    <submittedName>
        <fullName evidence="3">Transposase</fullName>
    </submittedName>
</protein>
<proteinExistence type="predicted"/>
<evidence type="ECO:0000256" key="1">
    <source>
        <dbReference type="SAM" id="MobiDB-lite"/>
    </source>
</evidence>
<evidence type="ECO:0000259" key="2">
    <source>
        <dbReference type="Pfam" id="PF22483"/>
    </source>
</evidence>
<reference evidence="4" key="1">
    <citation type="journal article" date="2019" name="Int. J. Syst. Evol. Microbiol.">
        <title>The Global Catalogue of Microorganisms (GCM) 10K type strain sequencing project: providing services to taxonomists for standard genome sequencing and annotation.</title>
        <authorList>
            <consortium name="The Broad Institute Genomics Platform"/>
            <consortium name="The Broad Institute Genome Sequencing Center for Infectious Disease"/>
            <person name="Wu L."/>
            <person name="Ma J."/>
        </authorList>
    </citation>
    <scope>NUCLEOTIDE SEQUENCE [LARGE SCALE GENOMIC DNA]</scope>
    <source>
        <strain evidence="4">CGMCC 1.3685</strain>
    </source>
</reference>
<dbReference type="InterPro" id="IPR054353">
    <property type="entry name" value="IstA-like_C"/>
</dbReference>
<organism evidence="3 4">
    <name type="scientific">Glutamicibacter ardleyensis</name>
    <dbReference type="NCBI Taxonomy" id="225894"/>
    <lineage>
        <taxon>Bacteria</taxon>
        <taxon>Bacillati</taxon>
        <taxon>Actinomycetota</taxon>
        <taxon>Actinomycetes</taxon>
        <taxon>Micrococcales</taxon>
        <taxon>Micrococcaceae</taxon>
        <taxon>Glutamicibacter</taxon>
    </lineage>
</organism>
<keyword evidence="4" id="KW-1185">Reference proteome</keyword>
<feature type="domain" description="Transposase for insertion sequence element IS21-like C-terminal" evidence="2">
    <location>
        <begin position="31"/>
        <end position="93"/>
    </location>
</feature>
<accession>A0ABQ2DTF5</accession>
<evidence type="ECO:0000313" key="4">
    <source>
        <dbReference type="Proteomes" id="UP000606115"/>
    </source>
</evidence>